<keyword evidence="7" id="KW-1185">Reference proteome</keyword>
<dbReference type="EMBL" id="JARGEQ010000104">
    <property type="protein sequence ID" value="MDF1587051.1"/>
    <property type="molecule type" value="Genomic_DNA"/>
</dbReference>
<keyword evidence="2 6" id="KW-0238">DNA-binding</keyword>
<dbReference type="PROSITE" id="PS50932">
    <property type="entry name" value="HTH_LACI_2"/>
    <property type="match status" value="1"/>
</dbReference>
<dbReference type="Pfam" id="PF13377">
    <property type="entry name" value="Peripla_BP_3"/>
    <property type="match status" value="1"/>
</dbReference>
<feature type="compositionally biased region" description="Low complexity" evidence="4">
    <location>
        <begin position="320"/>
        <end position="340"/>
    </location>
</feature>
<dbReference type="Pfam" id="PF00356">
    <property type="entry name" value="LacI"/>
    <property type="match status" value="1"/>
</dbReference>
<dbReference type="SMART" id="SM00354">
    <property type="entry name" value="HTH_LACI"/>
    <property type="match status" value="1"/>
</dbReference>
<dbReference type="GO" id="GO:0003700">
    <property type="term" value="F:DNA-binding transcription factor activity"/>
    <property type="evidence" value="ECO:0007669"/>
    <property type="project" value="TreeGrafter"/>
</dbReference>
<dbReference type="SUPFAM" id="SSF53822">
    <property type="entry name" value="Periplasmic binding protein-like I"/>
    <property type="match status" value="1"/>
</dbReference>
<dbReference type="Proteomes" id="UP001301140">
    <property type="component" value="Unassembled WGS sequence"/>
</dbReference>
<dbReference type="RefSeq" id="WP_327789473.1">
    <property type="nucleotide sequence ID" value="NZ_JARGEQ010000104.1"/>
</dbReference>
<evidence type="ECO:0000256" key="2">
    <source>
        <dbReference type="ARBA" id="ARBA00023125"/>
    </source>
</evidence>
<evidence type="ECO:0000256" key="3">
    <source>
        <dbReference type="ARBA" id="ARBA00023163"/>
    </source>
</evidence>
<protein>
    <submittedName>
        <fullName evidence="6">LacI family DNA-binding transcriptional regulator</fullName>
    </submittedName>
</protein>
<keyword evidence="3" id="KW-0804">Transcription</keyword>
<dbReference type="Gene3D" id="3.40.50.2300">
    <property type="match status" value="2"/>
</dbReference>
<evidence type="ECO:0000259" key="5">
    <source>
        <dbReference type="PROSITE" id="PS50932"/>
    </source>
</evidence>
<dbReference type="Gene3D" id="1.10.260.40">
    <property type="entry name" value="lambda repressor-like DNA-binding domains"/>
    <property type="match status" value="1"/>
</dbReference>
<proteinExistence type="predicted"/>
<organism evidence="6 7">
    <name type="scientific">Marinimicrococcus flavescens</name>
    <dbReference type="NCBI Taxonomy" id="3031815"/>
    <lineage>
        <taxon>Bacteria</taxon>
        <taxon>Pseudomonadati</taxon>
        <taxon>Pseudomonadota</taxon>
        <taxon>Alphaproteobacteria</taxon>
        <taxon>Geminicoccales</taxon>
        <taxon>Geminicoccaceae</taxon>
        <taxon>Marinimicrococcus</taxon>
    </lineage>
</organism>
<evidence type="ECO:0000256" key="1">
    <source>
        <dbReference type="ARBA" id="ARBA00023015"/>
    </source>
</evidence>
<sequence length="346" mass="35892">MSRRPTIRDVARVVGVSAATVSYALSGNGRVSRSLAAQVRETAAAMGYVPRHAAMALRTGRSALLGVVLPNIANPLFPALAQEIGRAARRRSYALLLADSLDEAAGQDLAVTQMMARGVDALIVVPRRGSTLPEAPLPLVVIDTAASSERGVCSDHREGGRLVARHLLGLGHRRILVLAGPENSRVAQERLAGLHDVLAGTEAAALTIRHTAYRPEGAAEAVQDLGEAGWTAVAAVSDTLAIGAVNALVARGIDVPGKVSVTGFDDLVWASIVRPELTTVRQNLARIAESAVAMALGEREPGEIVPVELVVRCSTATAVPARRTPAGSSAATRSSAPARSPEGEPA</sequence>
<dbReference type="AlphaFoldDB" id="A0AAP4D773"/>
<dbReference type="InterPro" id="IPR046335">
    <property type="entry name" value="LacI/GalR-like_sensor"/>
</dbReference>
<dbReference type="InterPro" id="IPR000843">
    <property type="entry name" value="HTH_LacI"/>
</dbReference>
<name>A0AAP4D773_9PROT</name>
<comment type="caution">
    <text evidence="6">The sequence shown here is derived from an EMBL/GenBank/DDBJ whole genome shotgun (WGS) entry which is preliminary data.</text>
</comment>
<evidence type="ECO:0000313" key="6">
    <source>
        <dbReference type="EMBL" id="MDF1587051.1"/>
    </source>
</evidence>
<dbReference type="PROSITE" id="PS00356">
    <property type="entry name" value="HTH_LACI_1"/>
    <property type="match status" value="1"/>
</dbReference>
<gene>
    <name evidence="6" type="ORF">PZ740_11740</name>
</gene>
<evidence type="ECO:0000313" key="7">
    <source>
        <dbReference type="Proteomes" id="UP001301140"/>
    </source>
</evidence>
<dbReference type="PANTHER" id="PTHR30146:SF109">
    <property type="entry name" value="HTH-TYPE TRANSCRIPTIONAL REGULATOR GALS"/>
    <property type="match status" value="1"/>
</dbReference>
<keyword evidence="1" id="KW-0805">Transcription regulation</keyword>
<reference evidence="6 7" key="1">
    <citation type="submission" date="2023-03" db="EMBL/GenBank/DDBJ databases">
        <title>YIM 152171 draft genome.</title>
        <authorList>
            <person name="Yang Z."/>
        </authorList>
    </citation>
    <scope>NUCLEOTIDE SEQUENCE [LARGE SCALE GENOMIC DNA]</scope>
    <source>
        <strain evidence="6 7">YIM 152171</strain>
    </source>
</reference>
<dbReference type="CDD" id="cd01392">
    <property type="entry name" value="HTH_LacI"/>
    <property type="match status" value="1"/>
</dbReference>
<dbReference type="PANTHER" id="PTHR30146">
    <property type="entry name" value="LACI-RELATED TRANSCRIPTIONAL REPRESSOR"/>
    <property type="match status" value="1"/>
</dbReference>
<accession>A0AAP4D773</accession>
<dbReference type="SUPFAM" id="SSF47413">
    <property type="entry name" value="lambda repressor-like DNA-binding domains"/>
    <property type="match status" value="1"/>
</dbReference>
<dbReference type="GO" id="GO:0000976">
    <property type="term" value="F:transcription cis-regulatory region binding"/>
    <property type="evidence" value="ECO:0007669"/>
    <property type="project" value="TreeGrafter"/>
</dbReference>
<dbReference type="CDD" id="cd06267">
    <property type="entry name" value="PBP1_LacI_sugar_binding-like"/>
    <property type="match status" value="1"/>
</dbReference>
<dbReference type="InterPro" id="IPR010982">
    <property type="entry name" value="Lambda_DNA-bd_dom_sf"/>
</dbReference>
<evidence type="ECO:0000256" key="4">
    <source>
        <dbReference type="SAM" id="MobiDB-lite"/>
    </source>
</evidence>
<dbReference type="InterPro" id="IPR028082">
    <property type="entry name" value="Peripla_BP_I"/>
</dbReference>
<feature type="region of interest" description="Disordered" evidence="4">
    <location>
        <begin position="320"/>
        <end position="346"/>
    </location>
</feature>
<feature type="domain" description="HTH lacI-type" evidence="5">
    <location>
        <begin position="5"/>
        <end position="59"/>
    </location>
</feature>